<accession>A0A6G1HAD4</accession>
<keyword evidence="3" id="KW-1185">Reference proteome</keyword>
<protein>
    <submittedName>
        <fullName evidence="2">Uncharacterized protein</fullName>
    </submittedName>
</protein>
<organism evidence="2 3">
    <name type="scientific">Aulographum hederae CBS 113979</name>
    <dbReference type="NCBI Taxonomy" id="1176131"/>
    <lineage>
        <taxon>Eukaryota</taxon>
        <taxon>Fungi</taxon>
        <taxon>Dikarya</taxon>
        <taxon>Ascomycota</taxon>
        <taxon>Pezizomycotina</taxon>
        <taxon>Dothideomycetes</taxon>
        <taxon>Pleosporomycetidae</taxon>
        <taxon>Aulographales</taxon>
        <taxon>Aulographaceae</taxon>
    </lineage>
</organism>
<feature type="region of interest" description="Disordered" evidence="1">
    <location>
        <begin position="122"/>
        <end position="141"/>
    </location>
</feature>
<reference evidence="2" key="1">
    <citation type="journal article" date="2020" name="Stud. Mycol.">
        <title>101 Dothideomycetes genomes: a test case for predicting lifestyles and emergence of pathogens.</title>
        <authorList>
            <person name="Haridas S."/>
            <person name="Albert R."/>
            <person name="Binder M."/>
            <person name="Bloem J."/>
            <person name="Labutti K."/>
            <person name="Salamov A."/>
            <person name="Andreopoulos B."/>
            <person name="Baker S."/>
            <person name="Barry K."/>
            <person name="Bills G."/>
            <person name="Bluhm B."/>
            <person name="Cannon C."/>
            <person name="Castanera R."/>
            <person name="Culley D."/>
            <person name="Daum C."/>
            <person name="Ezra D."/>
            <person name="Gonzalez J."/>
            <person name="Henrissat B."/>
            <person name="Kuo A."/>
            <person name="Liang C."/>
            <person name="Lipzen A."/>
            <person name="Lutzoni F."/>
            <person name="Magnuson J."/>
            <person name="Mondo S."/>
            <person name="Nolan M."/>
            <person name="Ohm R."/>
            <person name="Pangilinan J."/>
            <person name="Park H.-J."/>
            <person name="Ramirez L."/>
            <person name="Alfaro M."/>
            <person name="Sun H."/>
            <person name="Tritt A."/>
            <person name="Yoshinaga Y."/>
            <person name="Zwiers L.-H."/>
            <person name="Turgeon B."/>
            <person name="Goodwin S."/>
            <person name="Spatafora J."/>
            <person name="Crous P."/>
            <person name="Grigoriev I."/>
        </authorList>
    </citation>
    <scope>NUCLEOTIDE SEQUENCE</scope>
    <source>
        <strain evidence="2">CBS 113979</strain>
    </source>
</reference>
<sequence length="168" mass="18796">MKVVHVQFFLACECWLRIRCRTFSYPLRGQSARQSPQLFLASLITVRCTVRFFSGAAPALSLPPPSPCLQPCRRKSPLSAKGRVWVLVDSQRLRNGYPCTVSSWPRDSAYYHHTYRLVFTPSSSTLRKTPSPPSSELPGALSPSMLEQHRLASPSMLIRPLLLTGSPP</sequence>
<proteinExistence type="predicted"/>
<gene>
    <name evidence="2" type="ORF">K402DRAFT_242987</name>
</gene>
<evidence type="ECO:0000313" key="3">
    <source>
        <dbReference type="Proteomes" id="UP000800041"/>
    </source>
</evidence>
<dbReference type="Proteomes" id="UP000800041">
    <property type="component" value="Unassembled WGS sequence"/>
</dbReference>
<evidence type="ECO:0000313" key="2">
    <source>
        <dbReference type="EMBL" id="KAF1989908.1"/>
    </source>
</evidence>
<evidence type="ECO:0000256" key="1">
    <source>
        <dbReference type="SAM" id="MobiDB-lite"/>
    </source>
</evidence>
<dbReference type="AlphaFoldDB" id="A0A6G1HAD4"/>
<name>A0A6G1HAD4_9PEZI</name>
<dbReference type="EMBL" id="ML977143">
    <property type="protein sequence ID" value="KAF1989908.1"/>
    <property type="molecule type" value="Genomic_DNA"/>
</dbReference>